<dbReference type="PROSITE" id="PS50197">
    <property type="entry name" value="BEACH"/>
    <property type="match status" value="1"/>
</dbReference>
<dbReference type="Gene3D" id="3.90.640.10">
    <property type="entry name" value="Actin, Chain A, domain 4"/>
    <property type="match status" value="1"/>
</dbReference>
<dbReference type="EMBL" id="JALJOT010000002">
    <property type="protein sequence ID" value="KAK9917308.1"/>
    <property type="molecule type" value="Genomic_DNA"/>
</dbReference>
<comment type="caution">
    <text evidence="6">The sequence shown here is derived from an EMBL/GenBank/DDBJ whole genome shotgun (WGS) entry which is preliminary data.</text>
</comment>
<dbReference type="SUPFAM" id="SSF81837">
    <property type="entry name" value="BEACH domain"/>
    <property type="match status" value="1"/>
</dbReference>
<dbReference type="InterPro" id="IPR015943">
    <property type="entry name" value="WD40/YVTN_repeat-like_dom_sf"/>
</dbReference>
<dbReference type="SMART" id="SM00268">
    <property type="entry name" value="ACTIN"/>
    <property type="match status" value="1"/>
</dbReference>
<evidence type="ECO:0000259" key="4">
    <source>
        <dbReference type="PROSITE" id="PS50197"/>
    </source>
</evidence>
<dbReference type="InterPro" id="IPR001680">
    <property type="entry name" value="WD40_rpt"/>
</dbReference>
<reference evidence="6 7" key="1">
    <citation type="journal article" date="2024" name="Nat. Commun.">
        <title>Phylogenomics reveals the evolutionary origins of lichenization in chlorophyte algae.</title>
        <authorList>
            <person name="Puginier C."/>
            <person name="Libourel C."/>
            <person name="Otte J."/>
            <person name="Skaloud P."/>
            <person name="Haon M."/>
            <person name="Grisel S."/>
            <person name="Petersen M."/>
            <person name="Berrin J.G."/>
            <person name="Delaux P.M."/>
            <person name="Dal Grande F."/>
            <person name="Keller J."/>
        </authorList>
    </citation>
    <scope>NUCLEOTIDE SEQUENCE [LARGE SCALE GENOMIC DNA]</scope>
    <source>
        <strain evidence="6 7">SAG 216-7</strain>
    </source>
</reference>
<dbReference type="InterPro" id="IPR000409">
    <property type="entry name" value="BEACH_dom"/>
</dbReference>
<dbReference type="PANTHER" id="PTHR13743:SF123">
    <property type="entry name" value="PROTEIN FAN"/>
    <property type="match status" value="1"/>
</dbReference>
<feature type="compositionally biased region" description="Low complexity" evidence="3">
    <location>
        <begin position="743"/>
        <end position="769"/>
    </location>
</feature>
<feature type="region of interest" description="Disordered" evidence="3">
    <location>
        <begin position="740"/>
        <end position="790"/>
    </location>
</feature>
<dbReference type="InterPro" id="IPR036322">
    <property type="entry name" value="WD40_repeat_dom_sf"/>
</dbReference>
<dbReference type="PRINTS" id="PR00190">
    <property type="entry name" value="ACTIN"/>
</dbReference>
<dbReference type="InterPro" id="IPR036372">
    <property type="entry name" value="BEACH_dom_sf"/>
</dbReference>
<dbReference type="Pfam" id="PF25400">
    <property type="entry name" value="PH_FAN"/>
    <property type="match status" value="1"/>
</dbReference>
<dbReference type="SUPFAM" id="SSF50978">
    <property type="entry name" value="WD40 repeat-like"/>
    <property type="match status" value="1"/>
</dbReference>
<name>A0ABR2YZF3_9CHLO</name>
<feature type="domain" description="BEACH-type PH" evidence="5">
    <location>
        <begin position="170"/>
        <end position="272"/>
    </location>
</feature>
<dbReference type="Gene3D" id="1.10.1540.10">
    <property type="entry name" value="BEACH domain"/>
    <property type="match status" value="1"/>
</dbReference>
<dbReference type="Proteomes" id="UP001491310">
    <property type="component" value="Unassembled WGS sequence"/>
</dbReference>
<feature type="repeat" description="WD" evidence="1">
    <location>
        <begin position="889"/>
        <end position="926"/>
    </location>
</feature>
<evidence type="ECO:0000256" key="2">
    <source>
        <dbReference type="RuleBase" id="RU000487"/>
    </source>
</evidence>
<proteinExistence type="inferred from homology"/>
<dbReference type="InterPro" id="IPR011993">
    <property type="entry name" value="PH-like_dom_sf"/>
</dbReference>
<sequence length="1493" mass="161217">MFGTRKAPKRFSLLLLEEGEDYVEDWVAEARWPSNVSGNWQGLPKLPGRLRLCSKSIFFEPDDVRNPIVRLPLSQVQRMEPEGKQSFGMSTQLVVKMRANMADAPYVFEKGAITSWHFHLAYAQLSAFMPVAHHYLAASRLPYSERDEALQTLARERMAAAAFDTSRLVDFTERVQISLAAAQLTPLVRESGRLVVTDRRVYFQPLHNVTSDSPVRVHALADVAAVARRRSSLKPTGLEIFFIDAGGSASGPSVFFAFDSELERDDAAAAIADQHSVGANLPGGRAVASACGSILEAEGGWLQRVTGAWQAGKISNRDYLLFCNLAAGRSFNDLTQWPVFPWVLADYTSATLDLNNPAVFRDLSKPVGALNPARLELFRERYREMPRGEGMDAPFMYGSHYSCPGYVMFWMVRAAPGHLLRLQGGRFDAPDRLFCSVKEAWDSVTASSADVKELIPEFFLSDTSFLVNADHLALGTRQNGRAVNDVELPPWAHSPQRFLALQRSALESPFVSANLHHWIDLIFGYKQRGKAAVEADNVFHHLTYGGSGETGPMSRHERAALEVQINEFGQCPRQIFHSPHAPRIVCPPVPDIDGAAEAAADTAGSPNKYGRRTGTEAGSELSLALLATIREAVASPTHHLDVPLEVPDMFAKLDVLAQRKQEEEALLPTEADDASTSSLDTQVDRESVNGAASVQQRGAPSRLRNWSGRLGSQITSLRGTLSPGADNVSNVTSTLKGLFQRQGSSGSGLSPTRPLSPRSSRPGSGRRSSQNGHPQAREAGPWPPGFRDRLPEQPTRRIIAQQGAVNAAAAARTEDGPLVYCVGQTGTLKIYSMDSGAQVRSAKLADVPCSCLALLDAHGDTLSSHPIALAGCYNNQVYATQHGRPLGSFGAHDDAVSCVLAPAAADYIITASWDCSVKTWSLAEGRAPWGGQPVMASAELGEHEAGVWAAACDALGRLLVTGTEDGSVVAMDARCRQTLWQVSVSQDYIGGLRLTPDGLTVVAAAADGVASLLEMRKAGARLSYAACGGPLRCAETDGHLALLGNESGQVLFWDLGQQQGARSATHGGSSPDEVNALVIDLGSSTVKAGYAGEDTPKALFPSAVGCVGEHAGSEVSNGSEKNGRKLHVGSQAMGFRRDNMEVVQACKNGLYDNWNAIEAIWGHVFNDRLCATPSEHPLMLAEPSFNTKDLREKTVELLFENFSPPAIFLAKNAVLSSFAMGRQSSLVVDAGHEGIVVSAVHDGYVLQKSIARAPIGGRLLTQCMLQSLESKGIAVKPSYSFKRSVNAAGQYELNNLEFPQTSPSYRQFQVEQIAADVKESIGRVSDGPFDAEQNASIPTVNYELPDGTEIQVGPDRFKVPEVLFNPSLLSTFAGLETVKGYDGGDLMGMQGLVQDSINRCDPDLRRDLYNGVLLAGGTAMFTGLRDRLERELAEAAPHNAKVKVTSPANSLERKFSVWIGGSILASLGSFQQMWVSKKEFEEHGAGIVHRKAP</sequence>
<dbReference type="SUPFAM" id="SSF53067">
    <property type="entry name" value="Actin-like ATPase domain"/>
    <property type="match status" value="2"/>
</dbReference>
<keyword evidence="7" id="KW-1185">Reference proteome</keyword>
<dbReference type="Gene3D" id="2.30.29.30">
    <property type="entry name" value="Pleckstrin-homology domain (PH domain)/Phosphotyrosine-binding domain (PTB)"/>
    <property type="match status" value="1"/>
</dbReference>
<dbReference type="PROSITE" id="PS51783">
    <property type="entry name" value="PH_BEACH"/>
    <property type="match status" value="1"/>
</dbReference>
<evidence type="ECO:0000313" key="7">
    <source>
        <dbReference type="Proteomes" id="UP001491310"/>
    </source>
</evidence>
<dbReference type="SMART" id="SM01026">
    <property type="entry name" value="Beach"/>
    <property type="match status" value="1"/>
</dbReference>
<feature type="region of interest" description="Disordered" evidence="3">
    <location>
        <begin position="665"/>
        <end position="707"/>
    </location>
</feature>
<evidence type="ECO:0000256" key="1">
    <source>
        <dbReference type="PROSITE-ProRule" id="PRU00221"/>
    </source>
</evidence>
<gene>
    <name evidence="6" type="ORF">WJX75_003001</name>
</gene>
<dbReference type="PANTHER" id="PTHR13743">
    <property type="entry name" value="BEIGE/BEACH-RELATED"/>
    <property type="match status" value="1"/>
</dbReference>
<evidence type="ECO:0000313" key="6">
    <source>
        <dbReference type="EMBL" id="KAK9917308.1"/>
    </source>
</evidence>
<evidence type="ECO:0000256" key="3">
    <source>
        <dbReference type="SAM" id="MobiDB-lite"/>
    </source>
</evidence>
<dbReference type="CDD" id="cd13395">
    <property type="entry name" value="ASKHA_NBD_Arp4_ACTL6-like"/>
    <property type="match status" value="1"/>
</dbReference>
<dbReference type="SMART" id="SM00320">
    <property type="entry name" value="WD40"/>
    <property type="match status" value="4"/>
</dbReference>
<dbReference type="InterPro" id="IPR043129">
    <property type="entry name" value="ATPase_NBD"/>
</dbReference>
<comment type="similarity">
    <text evidence="2">Belongs to the actin family.</text>
</comment>
<evidence type="ECO:0008006" key="8">
    <source>
        <dbReference type="Google" id="ProtNLM"/>
    </source>
</evidence>
<dbReference type="Pfam" id="PF00400">
    <property type="entry name" value="WD40"/>
    <property type="match status" value="2"/>
</dbReference>
<protein>
    <recommendedName>
        <fullName evidence="8">Beach-domain-containing protein</fullName>
    </recommendedName>
</protein>
<dbReference type="InterPro" id="IPR004000">
    <property type="entry name" value="Actin"/>
</dbReference>
<dbReference type="CDD" id="cd06071">
    <property type="entry name" value="Beach"/>
    <property type="match status" value="1"/>
</dbReference>
<dbReference type="InterPro" id="IPR057496">
    <property type="entry name" value="FAN-like_PH"/>
</dbReference>
<accession>A0ABR2YZF3</accession>
<feature type="domain" description="BEACH" evidence="4">
    <location>
        <begin position="294"/>
        <end position="583"/>
    </location>
</feature>
<dbReference type="InterPro" id="IPR050865">
    <property type="entry name" value="BEACH_Domain"/>
</dbReference>
<dbReference type="PROSITE" id="PS50082">
    <property type="entry name" value="WD_REPEATS_2"/>
    <property type="match status" value="1"/>
</dbReference>
<dbReference type="SUPFAM" id="SSF50729">
    <property type="entry name" value="PH domain-like"/>
    <property type="match status" value="1"/>
</dbReference>
<keyword evidence="1" id="KW-0853">WD repeat</keyword>
<dbReference type="InterPro" id="IPR023362">
    <property type="entry name" value="PH-BEACH_dom"/>
</dbReference>
<dbReference type="Pfam" id="PF00022">
    <property type="entry name" value="Actin"/>
    <property type="match status" value="1"/>
</dbReference>
<organism evidence="6 7">
    <name type="scientific">Coccomyxa subellipsoidea</name>
    <dbReference type="NCBI Taxonomy" id="248742"/>
    <lineage>
        <taxon>Eukaryota</taxon>
        <taxon>Viridiplantae</taxon>
        <taxon>Chlorophyta</taxon>
        <taxon>core chlorophytes</taxon>
        <taxon>Trebouxiophyceae</taxon>
        <taxon>Trebouxiophyceae incertae sedis</taxon>
        <taxon>Coccomyxaceae</taxon>
        <taxon>Coccomyxa</taxon>
    </lineage>
</organism>
<dbReference type="Gene3D" id="3.30.420.40">
    <property type="match status" value="2"/>
</dbReference>
<dbReference type="Pfam" id="PF02138">
    <property type="entry name" value="Beach"/>
    <property type="match status" value="1"/>
</dbReference>
<dbReference type="Gene3D" id="2.130.10.10">
    <property type="entry name" value="YVTN repeat-like/Quinoprotein amine dehydrogenase"/>
    <property type="match status" value="1"/>
</dbReference>
<evidence type="ECO:0000259" key="5">
    <source>
        <dbReference type="PROSITE" id="PS51783"/>
    </source>
</evidence>